<evidence type="ECO:0000313" key="2">
    <source>
        <dbReference type="Proteomes" id="UP000295302"/>
    </source>
</evidence>
<dbReference type="EMBL" id="SMKQ01000100">
    <property type="protein sequence ID" value="TDD44400.1"/>
    <property type="molecule type" value="Genomic_DNA"/>
</dbReference>
<dbReference type="RefSeq" id="WP_132616794.1">
    <property type="nucleotide sequence ID" value="NZ_SMKQ01000100.1"/>
</dbReference>
<name>A0A4R4YJB3_9ACTN</name>
<gene>
    <name evidence="1" type="ORF">E1286_27145</name>
</gene>
<proteinExistence type="predicted"/>
<dbReference type="AlphaFoldDB" id="A0A4R4YJB3"/>
<reference evidence="1 2" key="1">
    <citation type="submission" date="2019-03" db="EMBL/GenBank/DDBJ databases">
        <title>Draft genome sequences of novel Actinobacteria.</title>
        <authorList>
            <person name="Sahin N."/>
            <person name="Ay H."/>
            <person name="Saygin H."/>
        </authorList>
    </citation>
    <scope>NUCLEOTIDE SEQUENCE [LARGE SCALE GENOMIC DNA]</scope>
    <source>
        <strain evidence="1 2">CH32</strain>
    </source>
</reference>
<keyword evidence="2" id="KW-1185">Reference proteome</keyword>
<dbReference type="OrthoDB" id="4196808at2"/>
<organism evidence="1 2">
    <name type="scientific">Nonomuraea terrae</name>
    <dbReference type="NCBI Taxonomy" id="2530383"/>
    <lineage>
        <taxon>Bacteria</taxon>
        <taxon>Bacillati</taxon>
        <taxon>Actinomycetota</taxon>
        <taxon>Actinomycetes</taxon>
        <taxon>Streptosporangiales</taxon>
        <taxon>Streptosporangiaceae</taxon>
        <taxon>Nonomuraea</taxon>
    </lineage>
</organism>
<sequence length="210" mass="22698">MFFEPPPPGEQMAGPPPRARMGLPAWFAPPADEMGVVVQAGVVAARSTNVAVAVPAVRAYRSGCSIDVEILVRQAELSPDDAWELHMSVFPMAHVMSRGGDRLPDRLLRFGVRYADGTKATTVGMSWDPRPGQQPPPGPRLSWFPSAGAVRVSDEVQVHASALWLWPLPPEETFELALEWPLGGIDLTFAPLDGSAIVAAAQRVEPYWPG</sequence>
<dbReference type="Proteomes" id="UP000295302">
    <property type="component" value="Unassembled WGS sequence"/>
</dbReference>
<accession>A0A4R4YJB3</accession>
<evidence type="ECO:0000313" key="1">
    <source>
        <dbReference type="EMBL" id="TDD44400.1"/>
    </source>
</evidence>
<protein>
    <submittedName>
        <fullName evidence="1">Uncharacterized protein</fullName>
    </submittedName>
</protein>
<comment type="caution">
    <text evidence="1">The sequence shown here is derived from an EMBL/GenBank/DDBJ whole genome shotgun (WGS) entry which is preliminary data.</text>
</comment>